<dbReference type="Proteomes" id="UP000579605">
    <property type="component" value="Unassembled WGS sequence"/>
</dbReference>
<keyword evidence="3" id="KW-1185">Reference proteome</keyword>
<dbReference type="SUPFAM" id="SSF53474">
    <property type="entry name" value="alpha/beta-Hydrolases"/>
    <property type="match status" value="1"/>
</dbReference>
<evidence type="ECO:0000313" key="3">
    <source>
        <dbReference type="Proteomes" id="UP000579605"/>
    </source>
</evidence>
<dbReference type="GO" id="GO:0003824">
    <property type="term" value="F:catalytic activity"/>
    <property type="evidence" value="ECO:0007669"/>
    <property type="project" value="InterPro"/>
</dbReference>
<comment type="caution">
    <text evidence="2">The sequence shown here is derived from an EMBL/GenBank/DDBJ whole genome shotgun (WGS) entry which is preliminary data.</text>
</comment>
<dbReference type="InterPro" id="IPR000639">
    <property type="entry name" value="Epox_hydrolase-like"/>
</dbReference>
<dbReference type="InterPro" id="IPR029058">
    <property type="entry name" value="AB_hydrolase_fold"/>
</dbReference>
<name>A0A852ZE66_9ACTN</name>
<dbReference type="AlphaFoldDB" id="A0A852ZE66"/>
<organism evidence="2 3">
    <name type="scientific">Actinopolymorpha rutila</name>
    <dbReference type="NCBI Taxonomy" id="446787"/>
    <lineage>
        <taxon>Bacteria</taxon>
        <taxon>Bacillati</taxon>
        <taxon>Actinomycetota</taxon>
        <taxon>Actinomycetes</taxon>
        <taxon>Propionibacteriales</taxon>
        <taxon>Actinopolymorphaceae</taxon>
        <taxon>Actinopolymorpha</taxon>
    </lineage>
</organism>
<gene>
    <name evidence="2" type="ORF">F4554_002650</name>
</gene>
<dbReference type="PANTHER" id="PTHR43194:SF5">
    <property type="entry name" value="PIMELOYL-[ACYL-CARRIER PROTEIN] METHYL ESTER ESTERASE"/>
    <property type="match status" value="1"/>
</dbReference>
<evidence type="ECO:0000259" key="1">
    <source>
        <dbReference type="Pfam" id="PF12697"/>
    </source>
</evidence>
<sequence>MIAAANLALNLAPELSEEYRSPHGVVRWTRLGAGPPVVLLHGTPFSSYVWRDVAARLVAAGHTVYLWDMPGYGRSEMRAGQDVSLAAQQEVFTGLLRLWGLDSANGRPAVVAHDIGGAVALRTTLLDGVPYDRLALLDAVALRPWGSEFFRLMGSHGEVFARLPRTQHEALVRSYVSSGSARPLAPEVLDAVVGPWLGDLGQAAFYRQIEQADQRLTAEIEDRYADLDLPVLVGWGTQDQWLPPAHAHRLAAAIPSARTELFEGAGHLVQEDAPGRLTGVLADFLAG</sequence>
<reference evidence="2 3" key="1">
    <citation type="submission" date="2020-07" db="EMBL/GenBank/DDBJ databases">
        <title>Sequencing the genomes of 1000 actinobacteria strains.</title>
        <authorList>
            <person name="Klenk H.-P."/>
        </authorList>
    </citation>
    <scope>NUCLEOTIDE SEQUENCE [LARGE SCALE GENOMIC DNA]</scope>
    <source>
        <strain evidence="2 3">DSM 18448</strain>
    </source>
</reference>
<dbReference type="PRINTS" id="PR00111">
    <property type="entry name" value="ABHYDROLASE"/>
</dbReference>
<dbReference type="RefSeq" id="WP_179787642.1">
    <property type="nucleotide sequence ID" value="NZ_BAAARR010000010.1"/>
</dbReference>
<dbReference type="PRINTS" id="PR00412">
    <property type="entry name" value="EPOXHYDRLASE"/>
</dbReference>
<dbReference type="Gene3D" id="3.40.50.1820">
    <property type="entry name" value="alpha/beta hydrolase"/>
    <property type="match status" value="1"/>
</dbReference>
<proteinExistence type="predicted"/>
<dbReference type="Pfam" id="PF12697">
    <property type="entry name" value="Abhydrolase_6"/>
    <property type="match status" value="1"/>
</dbReference>
<dbReference type="EMBL" id="JACBZH010000001">
    <property type="protein sequence ID" value="NYH90012.1"/>
    <property type="molecule type" value="Genomic_DNA"/>
</dbReference>
<accession>A0A852ZE66</accession>
<feature type="domain" description="AB hydrolase-1" evidence="1">
    <location>
        <begin position="37"/>
        <end position="276"/>
    </location>
</feature>
<dbReference type="InterPro" id="IPR050228">
    <property type="entry name" value="Carboxylesterase_BioH"/>
</dbReference>
<dbReference type="InterPro" id="IPR000073">
    <property type="entry name" value="AB_hydrolase_1"/>
</dbReference>
<evidence type="ECO:0000313" key="2">
    <source>
        <dbReference type="EMBL" id="NYH90012.1"/>
    </source>
</evidence>
<dbReference type="PANTHER" id="PTHR43194">
    <property type="entry name" value="HYDROLASE ALPHA/BETA FOLD FAMILY"/>
    <property type="match status" value="1"/>
</dbReference>
<protein>
    <submittedName>
        <fullName evidence="2">Pimeloyl-ACP methyl ester carboxylesterase</fullName>
    </submittedName>
</protein>